<gene>
    <name evidence="2" type="ORF">GPUH_LOCUS8527</name>
</gene>
<sequence length="162" mass="18201">MLRLVSFFCRFHEPGRYSVDVFINNKPYGERQFVQVIRPDRGAILLSDIEQAFVGNPSKLIMRVKPDAGKNLTVIVIDADRRQVPVALQKLPDEIVEAEFIPRSEGVHNISVLVGDEHVQGSPFKITVLDLSAVRVIGLKNDRVGAEQRFNGKRSSLILHCL</sequence>
<feature type="repeat" description="Filamin" evidence="1">
    <location>
        <begin position="34"/>
        <end position="128"/>
    </location>
</feature>
<dbReference type="SUPFAM" id="SSF81296">
    <property type="entry name" value="E set domains"/>
    <property type="match status" value="1"/>
</dbReference>
<dbReference type="EMBL" id="UYRT01025134">
    <property type="protein sequence ID" value="VDK63259.1"/>
    <property type="molecule type" value="Genomic_DNA"/>
</dbReference>
<protein>
    <submittedName>
        <fullName evidence="2">Uncharacterized protein</fullName>
    </submittedName>
</protein>
<evidence type="ECO:0000313" key="3">
    <source>
        <dbReference type="Proteomes" id="UP000271098"/>
    </source>
</evidence>
<evidence type="ECO:0000256" key="1">
    <source>
        <dbReference type="PROSITE-ProRule" id="PRU00087"/>
    </source>
</evidence>
<dbReference type="InterPro" id="IPR013783">
    <property type="entry name" value="Ig-like_fold"/>
</dbReference>
<dbReference type="AlphaFoldDB" id="A0A3P6RSI0"/>
<dbReference type="Gene3D" id="2.60.40.10">
    <property type="entry name" value="Immunoglobulins"/>
    <property type="match status" value="1"/>
</dbReference>
<dbReference type="Proteomes" id="UP000271098">
    <property type="component" value="Unassembled WGS sequence"/>
</dbReference>
<keyword evidence="3" id="KW-1185">Reference proteome</keyword>
<dbReference type="PROSITE" id="PS50194">
    <property type="entry name" value="FILAMIN_REPEAT"/>
    <property type="match status" value="1"/>
</dbReference>
<name>A0A3P6RSI0_9BILA</name>
<dbReference type="InterPro" id="IPR014756">
    <property type="entry name" value="Ig_E-set"/>
</dbReference>
<reference evidence="2 3" key="1">
    <citation type="submission" date="2018-11" db="EMBL/GenBank/DDBJ databases">
        <authorList>
            <consortium name="Pathogen Informatics"/>
        </authorList>
    </citation>
    <scope>NUCLEOTIDE SEQUENCE [LARGE SCALE GENOMIC DNA]</scope>
</reference>
<organism evidence="2 3">
    <name type="scientific">Gongylonema pulchrum</name>
    <dbReference type="NCBI Taxonomy" id="637853"/>
    <lineage>
        <taxon>Eukaryota</taxon>
        <taxon>Metazoa</taxon>
        <taxon>Ecdysozoa</taxon>
        <taxon>Nematoda</taxon>
        <taxon>Chromadorea</taxon>
        <taxon>Rhabditida</taxon>
        <taxon>Spirurina</taxon>
        <taxon>Spiruromorpha</taxon>
        <taxon>Spiruroidea</taxon>
        <taxon>Gongylonematidae</taxon>
        <taxon>Gongylonema</taxon>
    </lineage>
</organism>
<dbReference type="InterPro" id="IPR017868">
    <property type="entry name" value="Filamin/ABP280_repeat-like"/>
</dbReference>
<dbReference type="SMART" id="SM00557">
    <property type="entry name" value="IG_FLMN"/>
    <property type="match status" value="1"/>
</dbReference>
<accession>A0A3P6RSI0</accession>
<evidence type="ECO:0000313" key="2">
    <source>
        <dbReference type="EMBL" id="VDK63259.1"/>
    </source>
</evidence>
<dbReference type="Pfam" id="PF00630">
    <property type="entry name" value="Filamin"/>
    <property type="match status" value="1"/>
</dbReference>
<dbReference type="OrthoDB" id="5802187at2759"/>
<proteinExistence type="predicted"/>
<dbReference type="InterPro" id="IPR001298">
    <property type="entry name" value="Filamin/ABP280_rpt"/>
</dbReference>